<dbReference type="EMBL" id="MNAD01000491">
    <property type="protein sequence ID" value="OJT12386.1"/>
    <property type="molecule type" value="Genomic_DNA"/>
</dbReference>
<gene>
    <name evidence="2" type="ORF">TRAPUB_11088</name>
</gene>
<dbReference type="Gene3D" id="1.25.40.20">
    <property type="entry name" value="Ankyrin repeat-containing domain"/>
    <property type="match status" value="1"/>
</dbReference>
<keyword evidence="1" id="KW-0040">ANK repeat</keyword>
<evidence type="ECO:0000313" key="3">
    <source>
        <dbReference type="Proteomes" id="UP000184267"/>
    </source>
</evidence>
<dbReference type="OrthoDB" id="2753421at2759"/>
<reference evidence="2 3" key="1">
    <citation type="submission" date="2016-10" db="EMBL/GenBank/DDBJ databases">
        <title>Genome sequence of the basidiomycete white-rot fungus Trametes pubescens.</title>
        <authorList>
            <person name="Makela M.R."/>
            <person name="Granchi Z."/>
            <person name="Peng M."/>
            <person name="De Vries R.P."/>
            <person name="Grigoriev I."/>
            <person name="Riley R."/>
            <person name="Hilden K."/>
        </authorList>
    </citation>
    <scope>NUCLEOTIDE SEQUENCE [LARGE SCALE GENOMIC DNA]</scope>
    <source>
        <strain evidence="2 3">FBCC735</strain>
    </source>
</reference>
<keyword evidence="3" id="KW-1185">Reference proteome</keyword>
<dbReference type="PROSITE" id="PS50088">
    <property type="entry name" value="ANK_REPEAT"/>
    <property type="match status" value="1"/>
</dbReference>
<evidence type="ECO:0000256" key="1">
    <source>
        <dbReference type="PROSITE-ProRule" id="PRU00023"/>
    </source>
</evidence>
<dbReference type="CDD" id="cd04301">
    <property type="entry name" value="NAT_SF"/>
    <property type="match status" value="1"/>
</dbReference>
<organism evidence="2 3">
    <name type="scientific">Trametes pubescens</name>
    <name type="common">White-rot fungus</name>
    <dbReference type="NCBI Taxonomy" id="154538"/>
    <lineage>
        <taxon>Eukaryota</taxon>
        <taxon>Fungi</taxon>
        <taxon>Dikarya</taxon>
        <taxon>Basidiomycota</taxon>
        <taxon>Agaricomycotina</taxon>
        <taxon>Agaricomycetes</taxon>
        <taxon>Polyporales</taxon>
        <taxon>Polyporaceae</taxon>
        <taxon>Trametes</taxon>
    </lineage>
</organism>
<dbReference type="OMA" id="RECTCAT"/>
<dbReference type="SUPFAM" id="SSF48403">
    <property type="entry name" value="Ankyrin repeat"/>
    <property type="match status" value="1"/>
</dbReference>
<dbReference type="InterPro" id="IPR036770">
    <property type="entry name" value="Ankyrin_rpt-contain_sf"/>
</dbReference>
<protein>
    <submittedName>
        <fullName evidence="2">Uncharacterized protein</fullName>
    </submittedName>
</protein>
<sequence length="425" mass="48084">MATHIPLFHQKCNYRLAVVPHMDHPDILQHVSIKAVHPTQGGVGEIRALQIRRDWCRGDFFDIMDDESDELFSFASTLFDKYGRLRKELIENAYLRGTGVWGRELDDGVLLYIFDINIKENFRRQGVASHLLQELVLSTAARDANANAKFFAWPLPTIHLDNEDQWRDQREIARALFSQNHFRRVGRTDFVAYVPQAAHPSRLLPNENDVGIYHEPFDTNTPFGPAHITTVSLLSDGTCSAHDDQAEAADTQMQATYPLHHAIRAKKNSEDAIKGAYTLLPALVRERDDHGFTPLHAAVSATNLAALQTLLSLPAISNVTEDLHSRENIMGRTPLELCKQEMRDAMERAERAHVEWEGHSTDTLRIAFLLGRASGHPSPLPEDAYIVSRKWGCTCGRCTAGWLSARMQYRLMSKHCQSFVIENMV</sequence>
<comment type="caution">
    <text evidence="2">The sequence shown here is derived from an EMBL/GenBank/DDBJ whole genome shotgun (WGS) entry which is preliminary data.</text>
</comment>
<accession>A0A1M2VXX0</accession>
<evidence type="ECO:0000313" key="2">
    <source>
        <dbReference type="EMBL" id="OJT12386.1"/>
    </source>
</evidence>
<dbReference type="InterPro" id="IPR002110">
    <property type="entry name" value="Ankyrin_rpt"/>
</dbReference>
<proteinExistence type="predicted"/>
<name>A0A1M2VXX0_TRAPU</name>
<dbReference type="Proteomes" id="UP000184267">
    <property type="component" value="Unassembled WGS sequence"/>
</dbReference>
<dbReference type="STRING" id="154538.A0A1M2VXX0"/>
<feature type="repeat" description="ANK" evidence="1">
    <location>
        <begin position="290"/>
        <end position="322"/>
    </location>
</feature>
<dbReference type="AlphaFoldDB" id="A0A1M2VXX0"/>